<dbReference type="GO" id="GO:0008270">
    <property type="term" value="F:zinc ion binding"/>
    <property type="evidence" value="ECO:0007669"/>
    <property type="project" value="UniProtKB-KW"/>
</dbReference>
<keyword evidence="2" id="KW-0479">Metal-binding</keyword>
<feature type="domain" description="C2H2-type" evidence="9">
    <location>
        <begin position="71"/>
        <end position="98"/>
    </location>
</feature>
<evidence type="ECO:0000256" key="2">
    <source>
        <dbReference type="ARBA" id="ARBA00022723"/>
    </source>
</evidence>
<dbReference type="FunFam" id="3.30.160.60:FF:000145">
    <property type="entry name" value="Zinc finger protein 574"/>
    <property type="match status" value="1"/>
</dbReference>
<keyword evidence="5" id="KW-0862">Zinc</keyword>
<feature type="domain" description="C2H2-type" evidence="9">
    <location>
        <begin position="99"/>
        <end position="126"/>
    </location>
</feature>
<evidence type="ECO:0000313" key="10">
    <source>
        <dbReference type="Ensembl" id="ENSNMLP00000029093.1"/>
    </source>
</evidence>
<feature type="region of interest" description="Disordered" evidence="8">
    <location>
        <begin position="177"/>
        <end position="201"/>
    </location>
</feature>
<dbReference type="PANTHER" id="PTHR23235:SF142">
    <property type="entry name" value="ZINC FINGER PROTEIN 384"/>
    <property type="match status" value="1"/>
</dbReference>
<evidence type="ECO:0000256" key="6">
    <source>
        <dbReference type="ARBA" id="ARBA00023242"/>
    </source>
</evidence>
<feature type="domain" description="C2H2-type" evidence="9">
    <location>
        <begin position="155"/>
        <end position="182"/>
    </location>
</feature>
<protein>
    <recommendedName>
        <fullName evidence="9">C2H2-type domain-containing protein</fullName>
    </recommendedName>
</protein>
<keyword evidence="4 7" id="KW-0863">Zinc-finger</keyword>
<comment type="subcellular location">
    <subcellularLocation>
        <location evidence="1">Nucleus</location>
    </subcellularLocation>
</comment>
<reference evidence="10" key="1">
    <citation type="submission" date="2025-08" db="UniProtKB">
        <authorList>
            <consortium name="Ensembl"/>
        </authorList>
    </citation>
    <scope>IDENTIFICATION</scope>
</reference>
<dbReference type="GO" id="GO:0005634">
    <property type="term" value="C:nucleus"/>
    <property type="evidence" value="ECO:0007669"/>
    <property type="project" value="UniProtKB-SubCell"/>
</dbReference>
<dbReference type="FunFam" id="3.30.160.60:FF:000624">
    <property type="entry name" value="zinc finger protein 697"/>
    <property type="match status" value="1"/>
</dbReference>
<evidence type="ECO:0000256" key="8">
    <source>
        <dbReference type="SAM" id="MobiDB-lite"/>
    </source>
</evidence>
<feature type="domain" description="C2H2-type" evidence="9">
    <location>
        <begin position="127"/>
        <end position="154"/>
    </location>
</feature>
<sequence>MSKGHKFRSWEKEHPAAESSPGEDIRSDSELVTERHTDIKLSPKNQSAPETCATVDNEDMSGPNAAERNKYMCPFCQKRFSINSKLQSHIRVHTGERPFDCWFCDKAFGLKKTLDEHIKTHTGKKPFKCSTCKHQFAQHSTLVSHKRTHTGEKPYSCSLCKIAFAQKGTLNSHMKTHTGEKPFSPSVDPSPAGGAVGAGAM</sequence>
<keyword evidence="3" id="KW-0677">Repeat</keyword>
<dbReference type="Pfam" id="PF00096">
    <property type="entry name" value="zf-C2H2"/>
    <property type="match status" value="3"/>
</dbReference>
<proteinExistence type="predicted"/>
<organism evidence="10 11">
    <name type="scientific">Neogobius melanostomus</name>
    <name type="common">round goby</name>
    <dbReference type="NCBI Taxonomy" id="47308"/>
    <lineage>
        <taxon>Eukaryota</taxon>
        <taxon>Metazoa</taxon>
        <taxon>Chordata</taxon>
        <taxon>Craniata</taxon>
        <taxon>Vertebrata</taxon>
        <taxon>Euteleostomi</taxon>
        <taxon>Actinopterygii</taxon>
        <taxon>Neopterygii</taxon>
        <taxon>Teleostei</taxon>
        <taxon>Neoteleostei</taxon>
        <taxon>Acanthomorphata</taxon>
        <taxon>Gobiaria</taxon>
        <taxon>Gobiiformes</taxon>
        <taxon>Gobioidei</taxon>
        <taxon>Gobiidae</taxon>
        <taxon>Benthophilinae</taxon>
        <taxon>Neogobiini</taxon>
        <taxon>Neogobius</taxon>
    </lineage>
</organism>
<evidence type="ECO:0000256" key="7">
    <source>
        <dbReference type="PROSITE-ProRule" id="PRU00042"/>
    </source>
</evidence>
<dbReference type="PROSITE" id="PS50157">
    <property type="entry name" value="ZINC_FINGER_C2H2_2"/>
    <property type="match status" value="4"/>
</dbReference>
<evidence type="ECO:0000256" key="4">
    <source>
        <dbReference type="ARBA" id="ARBA00022771"/>
    </source>
</evidence>
<keyword evidence="6" id="KW-0539">Nucleus</keyword>
<dbReference type="AlphaFoldDB" id="A0A8C6U1Q1"/>
<dbReference type="Gene3D" id="3.30.160.60">
    <property type="entry name" value="Classic Zinc Finger"/>
    <property type="match status" value="4"/>
</dbReference>
<dbReference type="GO" id="GO:0000978">
    <property type="term" value="F:RNA polymerase II cis-regulatory region sequence-specific DNA binding"/>
    <property type="evidence" value="ECO:0007669"/>
    <property type="project" value="TreeGrafter"/>
</dbReference>
<dbReference type="InterPro" id="IPR036236">
    <property type="entry name" value="Znf_C2H2_sf"/>
</dbReference>
<dbReference type="GO" id="GO:0000981">
    <property type="term" value="F:DNA-binding transcription factor activity, RNA polymerase II-specific"/>
    <property type="evidence" value="ECO:0007669"/>
    <property type="project" value="TreeGrafter"/>
</dbReference>
<evidence type="ECO:0000256" key="5">
    <source>
        <dbReference type="ARBA" id="ARBA00022833"/>
    </source>
</evidence>
<feature type="region of interest" description="Disordered" evidence="8">
    <location>
        <begin position="1"/>
        <end position="63"/>
    </location>
</feature>
<dbReference type="Proteomes" id="UP000694523">
    <property type="component" value="Unplaced"/>
</dbReference>
<name>A0A8C6U1Q1_9GOBI</name>
<dbReference type="PROSITE" id="PS00028">
    <property type="entry name" value="ZINC_FINGER_C2H2_1"/>
    <property type="match status" value="4"/>
</dbReference>
<dbReference type="PANTHER" id="PTHR23235">
    <property type="entry name" value="KRUEPPEL-LIKE TRANSCRIPTION FACTOR"/>
    <property type="match status" value="1"/>
</dbReference>
<evidence type="ECO:0000256" key="1">
    <source>
        <dbReference type="ARBA" id="ARBA00004123"/>
    </source>
</evidence>
<dbReference type="FunFam" id="3.30.160.60:FF:002452">
    <property type="entry name" value="zinc finger protein 142 isoform X4"/>
    <property type="match status" value="1"/>
</dbReference>
<accession>A0A8C6U1Q1</accession>
<feature type="compositionally biased region" description="Basic and acidic residues" evidence="8">
    <location>
        <begin position="23"/>
        <end position="41"/>
    </location>
</feature>
<evidence type="ECO:0000259" key="9">
    <source>
        <dbReference type="PROSITE" id="PS50157"/>
    </source>
</evidence>
<evidence type="ECO:0000256" key="3">
    <source>
        <dbReference type="ARBA" id="ARBA00022737"/>
    </source>
</evidence>
<keyword evidence="11" id="KW-1185">Reference proteome</keyword>
<dbReference type="InterPro" id="IPR013087">
    <property type="entry name" value="Znf_C2H2_type"/>
</dbReference>
<reference evidence="10" key="2">
    <citation type="submission" date="2025-09" db="UniProtKB">
        <authorList>
            <consortium name="Ensembl"/>
        </authorList>
    </citation>
    <scope>IDENTIFICATION</scope>
</reference>
<dbReference type="Ensembl" id="ENSNMLT00000032453.1">
    <property type="protein sequence ID" value="ENSNMLP00000029093.1"/>
    <property type="gene ID" value="ENSNMLG00000018429.1"/>
</dbReference>
<dbReference type="FunFam" id="3.30.160.60:FF:002343">
    <property type="entry name" value="Zinc finger protein 33A"/>
    <property type="match status" value="1"/>
</dbReference>
<dbReference type="SUPFAM" id="SSF57667">
    <property type="entry name" value="beta-beta-alpha zinc fingers"/>
    <property type="match status" value="2"/>
</dbReference>
<dbReference type="SMART" id="SM00355">
    <property type="entry name" value="ZnF_C2H2"/>
    <property type="match status" value="4"/>
</dbReference>
<evidence type="ECO:0000313" key="11">
    <source>
        <dbReference type="Proteomes" id="UP000694523"/>
    </source>
</evidence>